<evidence type="ECO:0000256" key="1">
    <source>
        <dbReference type="SAM" id="MobiDB-lite"/>
    </source>
</evidence>
<keyword evidence="2" id="KW-0472">Membrane</keyword>
<dbReference type="Pfam" id="PF11181">
    <property type="entry name" value="YflT"/>
    <property type="match status" value="1"/>
</dbReference>
<keyword evidence="2" id="KW-0812">Transmembrane</keyword>
<feature type="compositionally biased region" description="Basic and acidic residues" evidence="1">
    <location>
        <begin position="193"/>
        <end position="228"/>
    </location>
</feature>
<dbReference type="EMBL" id="BOOO01000004">
    <property type="protein sequence ID" value="GII27713.1"/>
    <property type="molecule type" value="Genomic_DNA"/>
</dbReference>
<evidence type="ECO:0000313" key="5">
    <source>
        <dbReference type="Proteomes" id="UP000650628"/>
    </source>
</evidence>
<reference evidence="4 5" key="1">
    <citation type="submission" date="2021-01" db="EMBL/GenBank/DDBJ databases">
        <title>Whole genome shotgun sequence of Planotetraspora mira NBRC 15435.</title>
        <authorList>
            <person name="Komaki H."/>
            <person name="Tamura T."/>
        </authorList>
    </citation>
    <scope>NUCLEOTIDE SEQUENCE [LARGE SCALE GENOMIC DNA]</scope>
    <source>
        <strain evidence="4 5">NBRC 15435</strain>
    </source>
</reference>
<evidence type="ECO:0000259" key="3">
    <source>
        <dbReference type="Pfam" id="PF11181"/>
    </source>
</evidence>
<keyword evidence="5" id="KW-1185">Reference proteome</keyword>
<evidence type="ECO:0000313" key="4">
    <source>
        <dbReference type="EMBL" id="GII27713.1"/>
    </source>
</evidence>
<feature type="transmembrane region" description="Helical" evidence="2">
    <location>
        <begin position="84"/>
        <end position="109"/>
    </location>
</feature>
<proteinExistence type="predicted"/>
<comment type="caution">
    <text evidence="4">The sequence shown here is derived from an EMBL/GenBank/DDBJ whole genome shotgun (WGS) entry which is preliminary data.</text>
</comment>
<feature type="domain" description="General stress protein 17M-like" evidence="3">
    <location>
        <begin position="7"/>
        <end position="79"/>
    </location>
</feature>
<organism evidence="4 5">
    <name type="scientific">Planotetraspora mira</name>
    <dbReference type="NCBI Taxonomy" id="58121"/>
    <lineage>
        <taxon>Bacteria</taxon>
        <taxon>Bacillati</taxon>
        <taxon>Actinomycetota</taxon>
        <taxon>Actinomycetes</taxon>
        <taxon>Streptosporangiales</taxon>
        <taxon>Streptosporangiaceae</taxon>
        <taxon>Planotetraspora</taxon>
    </lineage>
</organism>
<gene>
    <name evidence="4" type="ORF">Pmi06nite_11550</name>
</gene>
<name>A0A8J3TIL1_9ACTN</name>
<feature type="transmembrane region" description="Helical" evidence="2">
    <location>
        <begin position="59"/>
        <end position="78"/>
    </location>
</feature>
<keyword evidence="2" id="KW-1133">Transmembrane helix</keyword>
<feature type="region of interest" description="Disordered" evidence="1">
    <location>
        <begin position="146"/>
        <end position="228"/>
    </location>
</feature>
<sequence length="228" mass="23712">MVDMRPLASYHDYASAQRTVDALSDIGFPVEQSAIVGSDLRLEERVTGRLTSGRAALRGLGNGAVIGLVIGLFLGLFTATTISFIGIVVWSIIWAAIVGAIFGYVAHALSRGARDFSSRSSIVAGRYDVLVAAPMVDQARAALADSGAMTSGPGQGGTAQGPGTMHMPGGAGQGGGMQAPSGQDRMGMPGRPSMERPEARRTDTSRTESGRPDMEHGPGADSRRNRPQ</sequence>
<dbReference type="AlphaFoldDB" id="A0A8J3TIL1"/>
<dbReference type="Proteomes" id="UP000650628">
    <property type="component" value="Unassembled WGS sequence"/>
</dbReference>
<protein>
    <recommendedName>
        <fullName evidence="3">General stress protein 17M-like domain-containing protein</fullName>
    </recommendedName>
</protein>
<accession>A0A8J3TIL1</accession>
<evidence type="ECO:0000256" key="2">
    <source>
        <dbReference type="SAM" id="Phobius"/>
    </source>
</evidence>
<dbReference type="InterPro" id="IPR025889">
    <property type="entry name" value="GSP17M-like_dom"/>
</dbReference>